<protein>
    <submittedName>
        <fullName evidence="1">Uncharacterized protein</fullName>
    </submittedName>
</protein>
<comment type="caution">
    <text evidence="1">The sequence shown here is derived from an EMBL/GenBank/DDBJ whole genome shotgun (WGS) entry which is preliminary data.</text>
</comment>
<keyword evidence="2" id="KW-1185">Reference proteome</keyword>
<evidence type="ECO:0000313" key="2">
    <source>
        <dbReference type="Proteomes" id="UP001331515"/>
    </source>
</evidence>
<evidence type="ECO:0000313" key="1">
    <source>
        <dbReference type="EMBL" id="KAK5921696.1"/>
    </source>
</evidence>
<dbReference type="Proteomes" id="UP001331515">
    <property type="component" value="Unassembled WGS sequence"/>
</dbReference>
<sequence length="79" mass="8383">MLNTLTFDSPAFLFDCGHSGQDRFVQAELLDDGYRCGLGTGAQNRIVLGDFQLAAAGQMSPGLQRDEGWVFLGGGGDLS</sequence>
<name>A0AAN8HMU5_CHAGU</name>
<dbReference type="AlphaFoldDB" id="A0AAN8HMU5"/>
<dbReference type="EMBL" id="JAURVH010001522">
    <property type="protein sequence ID" value="KAK5921696.1"/>
    <property type="molecule type" value="Genomic_DNA"/>
</dbReference>
<organism evidence="1 2">
    <name type="scientific">Champsocephalus gunnari</name>
    <name type="common">Mackerel icefish</name>
    <dbReference type="NCBI Taxonomy" id="52237"/>
    <lineage>
        <taxon>Eukaryota</taxon>
        <taxon>Metazoa</taxon>
        <taxon>Chordata</taxon>
        <taxon>Craniata</taxon>
        <taxon>Vertebrata</taxon>
        <taxon>Euteleostomi</taxon>
        <taxon>Actinopterygii</taxon>
        <taxon>Neopterygii</taxon>
        <taxon>Teleostei</taxon>
        <taxon>Neoteleostei</taxon>
        <taxon>Acanthomorphata</taxon>
        <taxon>Eupercaria</taxon>
        <taxon>Perciformes</taxon>
        <taxon>Notothenioidei</taxon>
        <taxon>Channichthyidae</taxon>
        <taxon>Champsocephalus</taxon>
    </lineage>
</organism>
<proteinExistence type="predicted"/>
<accession>A0AAN8HMU5</accession>
<reference evidence="1 2" key="1">
    <citation type="journal article" date="2023" name="Mol. Biol. Evol.">
        <title>Genomics of Secondarily Temperate Adaptation in the Only Non-Antarctic Icefish.</title>
        <authorList>
            <person name="Rivera-Colon A.G."/>
            <person name="Rayamajhi N."/>
            <person name="Minhas B.F."/>
            <person name="Madrigal G."/>
            <person name="Bilyk K.T."/>
            <person name="Yoon V."/>
            <person name="Hune M."/>
            <person name="Gregory S."/>
            <person name="Cheng C.H.C."/>
            <person name="Catchen J.M."/>
        </authorList>
    </citation>
    <scope>NUCLEOTIDE SEQUENCE [LARGE SCALE GENOMIC DNA]</scope>
    <source>
        <tissue evidence="1">White muscle</tissue>
    </source>
</reference>
<gene>
    <name evidence="1" type="ORF">CgunFtcFv8_019039</name>
</gene>